<protein>
    <recommendedName>
        <fullName evidence="4">HMG box domain-containing protein</fullName>
    </recommendedName>
</protein>
<dbReference type="InterPro" id="IPR051356">
    <property type="entry name" value="SOX/SOX-like_TF"/>
</dbReference>
<dbReference type="Proteomes" id="UP000008064">
    <property type="component" value="Unassembled WGS sequence"/>
</dbReference>
<dbReference type="GO" id="GO:0000981">
    <property type="term" value="F:DNA-binding transcription factor activity, RNA polymerase II-specific"/>
    <property type="evidence" value="ECO:0007669"/>
    <property type="project" value="TreeGrafter"/>
</dbReference>
<evidence type="ECO:0000259" key="4">
    <source>
        <dbReference type="PROSITE" id="PS50118"/>
    </source>
</evidence>
<name>F8NKB8_SERL9</name>
<dbReference type="Pfam" id="PF00505">
    <property type="entry name" value="HMG_box"/>
    <property type="match status" value="1"/>
</dbReference>
<dbReference type="HOGENOM" id="CLU_082854_6_2_1"/>
<sequence length="69" mass="7998">RPPNAFMLYCSDFLKKGIIPSHIERQQQNLSRVVGECWNMLPVEEKASWDKKATEAQAAHLAQHPNYKF</sequence>
<dbReference type="GO" id="GO:0005634">
    <property type="term" value="C:nucleus"/>
    <property type="evidence" value="ECO:0007669"/>
    <property type="project" value="UniProtKB-UniRule"/>
</dbReference>
<dbReference type="OrthoDB" id="6247875at2759"/>
<feature type="DNA-binding region" description="HMG box" evidence="3">
    <location>
        <begin position="1"/>
        <end position="68"/>
    </location>
</feature>
<evidence type="ECO:0000256" key="3">
    <source>
        <dbReference type="PROSITE-ProRule" id="PRU00267"/>
    </source>
</evidence>
<reference evidence="5" key="1">
    <citation type="submission" date="2011-04" db="EMBL/GenBank/DDBJ databases">
        <title>Evolution of plant cell wall degrading machinery underlies the functional diversity of forest fungi.</title>
        <authorList>
            <consortium name="US DOE Joint Genome Institute (JGI-PGF)"/>
            <person name="Eastwood D.C."/>
            <person name="Floudas D."/>
            <person name="Binder M."/>
            <person name="Majcherczyk A."/>
            <person name="Schneider P."/>
            <person name="Aerts A."/>
            <person name="Asiegbu F.O."/>
            <person name="Baker S.E."/>
            <person name="Barry K."/>
            <person name="Bendiksby M."/>
            <person name="Blumentritt M."/>
            <person name="Coutinho P.M."/>
            <person name="Cullen D."/>
            <person name="Cullen D."/>
            <person name="Gathman A."/>
            <person name="Goodell B."/>
            <person name="Henrissat B."/>
            <person name="Ihrmark K."/>
            <person name="Kauserud H."/>
            <person name="Kohler A."/>
            <person name="LaButti K."/>
            <person name="Lapidus A."/>
            <person name="Lavin J.L."/>
            <person name="Lee Y.-H."/>
            <person name="Lindquist E."/>
            <person name="Lilly W."/>
            <person name="Lucas S."/>
            <person name="Morin E."/>
            <person name="Murat C."/>
            <person name="Oguiza J.A."/>
            <person name="Park J."/>
            <person name="Pisabarro A.G."/>
            <person name="Riley R."/>
            <person name="Rosling A."/>
            <person name="Salamov A."/>
            <person name="Schmidt O."/>
            <person name="Schmutz J."/>
            <person name="Skrede I."/>
            <person name="Stenlid J."/>
            <person name="Wiebenga A."/>
            <person name="Xie X."/>
            <person name="Kues U."/>
            <person name="Hibbett D.S."/>
            <person name="Hoffmeister D."/>
            <person name="Hogberg N."/>
            <person name="Martin F."/>
            <person name="Grigoriev I.V."/>
            <person name="Watkinson S.C."/>
        </authorList>
    </citation>
    <scope>NUCLEOTIDE SEQUENCE</scope>
    <source>
        <strain evidence="5">S7.9</strain>
    </source>
</reference>
<dbReference type="SMART" id="SM00398">
    <property type="entry name" value="HMG"/>
    <property type="match status" value="1"/>
</dbReference>
<dbReference type="PROSITE" id="PS50118">
    <property type="entry name" value="HMG_BOX_2"/>
    <property type="match status" value="1"/>
</dbReference>
<evidence type="ECO:0000313" key="5">
    <source>
        <dbReference type="EMBL" id="EGO28384.1"/>
    </source>
</evidence>
<dbReference type="EMBL" id="GL945430">
    <property type="protein sequence ID" value="EGO28384.1"/>
    <property type="molecule type" value="Genomic_DNA"/>
</dbReference>
<dbReference type="GO" id="GO:0000978">
    <property type="term" value="F:RNA polymerase II cis-regulatory region sequence-specific DNA binding"/>
    <property type="evidence" value="ECO:0007669"/>
    <property type="project" value="TreeGrafter"/>
</dbReference>
<proteinExistence type="predicted"/>
<feature type="non-terminal residue" evidence="5">
    <location>
        <position position="1"/>
    </location>
</feature>
<dbReference type="InterPro" id="IPR009071">
    <property type="entry name" value="HMG_box_dom"/>
</dbReference>
<dbReference type="InterPro" id="IPR036910">
    <property type="entry name" value="HMG_box_dom_sf"/>
</dbReference>
<gene>
    <name evidence="5" type="ORF">SERLADRAFT_346362</name>
</gene>
<dbReference type="PANTHER" id="PTHR45789">
    <property type="entry name" value="FI18025P1"/>
    <property type="match status" value="1"/>
</dbReference>
<dbReference type="KEGG" id="sla:SERLADRAFT_346362"/>
<keyword evidence="2 3" id="KW-0539">Nucleus</keyword>
<evidence type="ECO:0000256" key="1">
    <source>
        <dbReference type="ARBA" id="ARBA00023125"/>
    </source>
</evidence>
<dbReference type="GeneID" id="18809093"/>
<dbReference type="Gene3D" id="1.10.30.10">
    <property type="entry name" value="High mobility group box domain"/>
    <property type="match status" value="1"/>
</dbReference>
<organism>
    <name type="scientific">Serpula lacrymans var. lacrymans (strain S7.9)</name>
    <name type="common">Dry rot fungus</name>
    <dbReference type="NCBI Taxonomy" id="578457"/>
    <lineage>
        <taxon>Eukaryota</taxon>
        <taxon>Fungi</taxon>
        <taxon>Dikarya</taxon>
        <taxon>Basidiomycota</taxon>
        <taxon>Agaricomycotina</taxon>
        <taxon>Agaricomycetes</taxon>
        <taxon>Agaricomycetidae</taxon>
        <taxon>Boletales</taxon>
        <taxon>Coniophorineae</taxon>
        <taxon>Serpulaceae</taxon>
        <taxon>Serpula</taxon>
    </lineage>
</organism>
<keyword evidence="1 3" id="KW-0238">DNA-binding</keyword>
<dbReference type="CDD" id="cd01389">
    <property type="entry name" value="HMG-box_ROX1-like"/>
    <property type="match status" value="1"/>
</dbReference>
<evidence type="ECO:0000256" key="2">
    <source>
        <dbReference type="ARBA" id="ARBA00023242"/>
    </source>
</evidence>
<dbReference type="PANTHER" id="PTHR45789:SF2">
    <property type="entry name" value="FI18025P1"/>
    <property type="match status" value="1"/>
</dbReference>
<accession>F8NKB8</accession>
<dbReference type="SUPFAM" id="SSF47095">
    <property type="entry name" value="HMG-box"/>
    <property type="match status" value="1"/>
</dbReference>
<dbReference type="RefSeq" id="XP_007314583.1">
    <property type="nucleotide sequence ID" value="XM_007314521.1"/>
</dbReference>
<dbReference type="AlphaFoldDB" id="F8NKB8"/>
<feature type="domain" description="HMG box" evidence="4">
    <location>
        <begin position="1"/>
        <end position="68"/>
    </location>
</feature>